<name>D0VE94_9NOCA</name>
<organism evidence="5">
    <name type="scientific">Nocardia aobensis</name>
    <dbReference type="NCBI Taxonomy" id="257277"/>
    <lineage>
        <taxon>Bacteria</taxon>
        <taxon>Bacillati</taxon>
        <taxon>Actinomycetota</taxon>
        <taxon>Actinomycetes</taxon>
        <taxon>Mycobacteriales</taxon>
        <taxon>Nocardiaceae</taxon>
        <taxon>Nocardia</taxon>
    </lineage>
</organism>
<dbReference type="Gene3D" id="3.40.50.300">
    <property type="entry name" value="P-loop containing nucleotide triphosphate hydrolases"/>
    <property type="match status" value="1"/>
</dbReference>
<dbReference type="EMBL" id="GU066867">
    <property type="protein sequence ID" value="ACY06712.2"/>
    <property type="molecule type" value="Genomic_DNA"/>
</dbReference>
<dbReference type="InterPro" id="IPR002543">
    <property type="entry name" value="FtsK_dom"/>
</dbReference>
<dbReference type="PROSITE" id="PS50901">
    <property type="entry name" value="FTSK"/>
    <property type="match status" value="1"/>
</dbReference>
<keyword evidence="2 3" id="KW-0067">ATP-binding</keyword>
<dbReference type="SUPFAM" id="SSF52540">
    <property type="entry name" value="P-loop containing nucleoside triphosphate hydrolases"/>
    <property type="match status" value="1"/>
</dbReference>
<feature type="binding site" evidence="3">
    <location>
        <begin position="198"/>
        <end position="205"/>
    </location>
    <ligand>
        <name>ATP</name>
        <dbReference type="ChEBI" id="CHEBI:30616"/>
    </ligand>
</feature>
<accession>D0VE94</accession>
<evidence type="ECO:0000259" key="4">
    <source>
        <dbReference type="PROSITE" id="PS50901"/>
    </source>
</evidence>
<evidence type="ECO:0000256" key="3">
    <source>
        <dbReference type="PROSITE-ProRule" id="PRU00289"/>
    </source>
</evidence>
<dbReference type="InterPro" id="IPR027417">
    <property type="entry name" value="P-loop_NTPase"/>
</dbReference>
<keyword evidence="1 3" id="KW-0547">Nucleotide-binding</keyword>
<protein>
    <recommendedName>
        <fullName evidence="4">FtsK domain-containing protein</fullName>
    </recommendedName>
</protein>
<dbReference type="PANTHER" id="PTHR22683">
    <property type="entry name" value="SPORULATION PROTEIN RELATED"/>
    <property type="match status" value="1"/>
</dbReference>
<geneLocation type="plasmid" evidence="5">
    <name>pYS1</name>
</geneLocation>
<reference evidence="5" key="1">
    <citation type="journal article" date="2011" name="Plasmid">
        <title>Functional analysis of a small cryptic plasmid pYS1 from Nocardia.</title>
        <authorList>
            <person name="Shibayama Y."/>
            <person name="Dabbs E.R."/>
            <person name="Yazawa K."/>
            <person name="Mikami Y."/>
        </authorList>
    </citation>
    <scope>NUCLEOTIDE SEQUENCE</scope>
    <source>
        <plasmid evidence="5">pYS1</plasmid>
    </source>
</reference>
<dbReference type="GO" id="GO:0003677">
    <property type="term" value="F:DNA binding"/>
    <property type="evidence" value="ECO:0007669"/>
    <property type="project" value="InterPro"/>
</dbReference>
<evidence type="ECO:0000313" key="5">
    <source>
        <dbReference type="EMBL" id="ACY06712.2"/>
    </source>
</evidence>
<proteinExistence type="predicted"/>
<dbReference type="AlphaFoldDB" id="D0VE94"/>
<dbReference type="RefSeq" id="WP_181411521.1">
    <property type="nucleotide sequence ID" value="NC_013448.1"/>
</dbReference>
<dbReference type="GO" id="GO:0005524">
    <property type="term" value="F:ATP binding"/>
    <property type="evidence" value="ECO:0007669"/>
    <property type="project" value="UniProtKB-UniRule"/>
</dbReference>
<keyword evidence="5" id="KW-0614">Plasmid</keyword>
<dbReference type="InterPro" id="IPR050206">
    <property type="entry name" value="FtsK/SpoIIIE/SftA"/>
</dbReference>
<sequence>MDILTTFEILGATSTTGLAYLGAQSRGYGLRYWQIKDPELRVSHRDAAFVRRTWPRLARNLKLALRDDVPTLAQSMMTSGNKQPQPRIRTPKLLRIRTDHYGIRAQFRPLPGIGLEEFQAKAQHLANEWGMTRVSAAQTNPRTIEIRAVRTDPLAEVRVLNRPARVPGDLRHVPIGIDDFGDVVNLGLESATGVGIYGAPRWGKTSFILGLMTSLADREDVQMILADGKVSTGFEGDYYDIGHRCLAVIGDSIDDFNALMKEVEKIRAMRQACIRQELGVPNFWMRGPSTAWPLLFVVIDEAHSFFRQLSPAASPAIKAQNATAAENAWLLEQLVKLCGSVGIFFVVATQKPTVDAIPSAIRANLTWRMCLGVREPSVAEAALGEQIKQYPDMNPMQFMRNEFRGCAVIASEDRPGFTRFRNPFCSPELAAAVAHDTKHLVMPRSGRLPLTVGGAHLGTLPDSPAALLAPSDVDEN</sequence>
<evidence type="ECO:0000256" key="1">
    <source>
        <dbReference type="ARBA" id="ARBA00022741"/>
    </source>
</evidence>
<dbReference type="PANTHER" id="PTHR22683:SF41">
    <property type="entry name" value="DNA TRANSLOCASE FTSK"/>
    <property type="match status" value="1"/>
</dbReference>
<feature type="domain" description="FtsK" evidence="4">
    <location>
        <begin position="181"/>
        <end position="380"/>
    </location>
</feature>
<evidence type="ECO:0000256" key="2">
    <source>
        <dbReference type="ARBA" id="ARBA00022840"/>
    </source>
</evidence>